<proteinExistence type="predicted"/>
<feature type="transmembrane region" description="Helical" evidence="1">
    <location>
        <begin position="165"/>
        <end position="187"/>
    </location>
</feature>
<feature type="transmembrane region" description="Helical" evidence="1">
    <location>
        <begin position="26"/>
        <end position="44"/>
    </location>
</feature>
<dbReference type="PANTHER" id="PTHR34989">
    <property type="entry name" value="PROTEIN HDED"/>
    <property type="match status" value="1"/>
</dbReference>
<name>A0ABY6G303_9MICO</name>
<feature type="transmembrane region" description="Helical" evidence="1">
    <location>
        <begin position="82"/>
        <end position="100"/>
    </location>
</feature>
<sequence>MSTPTDHPRSPLEDRVRSVVRSGWKWLLALGILSVVVGIIALAWPKGTFAVVGILFGVYLVLTGIGWLAAASSPYVNIGSRILDIVVGVLSIVLGVICFMDFAQSIVLLGIWIGIGWLFAGATYLTQVLSWRGAPGRGWAVAGGVLQIIGGLMLLFFPFATVAALVWLFAVWLIVVGALQIGHAFTLRRMTR</sequence>
<dbReference type="Pfam" id="PF03729">
    <property type="entry name" value="DUF308"/>
    <property type="match status" value="2"/>
</dbReference>
<dbReference type="PANTHER" id="PTHR34989:SF1">
    <property type="entry name" value="PROTEIN HDED"/>
    <property type="match status" value="1"/>
</dbReference>
<keyword evidence="1" id="KW-0812">Transmembrane</keyword>
<feature type="transmembrane region" description="Helical" evidence="1">
    <location>
        <begin position="106"/>
        <end position="126"/>
    </location>
</feature>
<keyword evidence="1" id="KW-0472">Membrane</keyword>
<accession>A0ABY6G303</accession>
<feature type="transmembrane region" description="Helical" evidence="1">
    <location>
        <begin position="50"/>
        <end position="70"/>
    </location>
</feature>
<dbReference type="InterPro" id="IPR005325">
    <property type="entry name" value="DUF308_memb"/>
</dbReference>
<reference evidence="2" key="1">
    <citation type="submission" date="2022-10" db="EMBL/GenBank/DDBJ databases">
        <title>Whole-Genome Sequencing of Brachybacterium huguangmaarense BRM-3, Isolated from Betula schmidtii.</title>
        <authorList>
            <person name="Haam D."/>
        </authorList>
    </citation>
    <scope>NUCLEOTIDE SEQUENCE</scope>
    <source>
        <strain evidence="2">BRM-3</strain>
    </source>
</reference>
<dbReference type="EMBL" id="CP107020">
    <property type="protein sequence ID" value="UYG17587.1"/>
    <property type="molecule type" value="Genomic_DNA"/>
</dbReference>
<dbReference type="Proteomes" id="UP001164305">
    <property type="component" value="Chromosome"/>
</dbReference>
<evidence type="ECO:0000313" key="2">
    <source>
        <dbReference type="EMBL" id="UYG17587.1"/>
    </source>
</evidence>
<keyword evidence="3" id="KW-1185">Reference proteome</keyword>
<dbReference type="RefSeq" id="WP_263594796.1">
    <property type="nucleotide sequence ID" value="NZ_CP107020.1"/>
</dbReference>
<evidence type="ECO:0000313" key="3">
    <source>
        <dbReference type="Proteomes" id="UP001164305"/>
    </source>
</evidence>
<evidence type="ECO:0000256" key="1">
    <source>
        <dbReference type="SAM" id="Phobius"/>
    </source>
</evidence>
<protein>
    <submittedName>
        <fullName evidence="2">HdeD family acid-resistance protein</fullName>
    </submittedName>
</protein>
<dbReference type="InterPro" id="IPR052712">
    <property type="entry name" value="Acid_resist_chaperone_HdeD"/>
</dbReference>
<gene>
    <name evidence="2" type="ORF">BRM3_03910</name>
</gene>
<keyword evidence="1" id="KW-1133">Transmembrane helix</keyword>
<organism evidence="2 3">
    <name type="scientific">Brachybacterium huguangmaarense</name>
    <dbReference type="NCBI Taxonomy" id="1652028"/>
    <lineage>
        <taxon>Bacteria</taxon>
        <taxon>Bacillati</taxon>
        <taxon>Actinomycetota</taxon>
        <taxon>Actinomycetes</taxon>
        <taxon>Micrococcales</taxon>
        <taxon>Dermabacteraceae</taxon>
        <taxon>Brachybacterium</taxon>
    </lineage>
</organism>
<feature type="transmembrane region" description="Helical" evidence="1">
    <location>
        <begin position="138"/>
        <end position="159"/>
    </location>
</feature>